<dbReference type="PANTHER" id="PTHR11228:SF7">
    <property type="entry name" value="PQQA PEPTIDE CYCLASE"/>
    <property type="match status" value="1"/>
</dbReference>
<dbReference type="PANTHER" id="PTHR11228">
    <property type="entry name" value="RADICAL SAM DOMAIN PROTEIN"/>
    <property type="match status" value="1"/>
</dbReference>
<dbReference type="GO" id="GO:0003824">
    <property type="term" value="F:catalytic activity"/>
    <property type="evidence" value="ECO:0007669"/>
    <property type="project" value="InterPro"/>
</dbReference>
<evidence type="ECO:0000259" key="5">
    <source>
        <dbReference type="PROSITE" id="PS51918"/>
    </source>
</evidence>
<dbReference type="Proteomes" id="UP000005710">
    <property type="component" value="Unassembled WGS sequence"/>
</dbReference>
<sequence>MMRVGQHVAFNYKEYTFNRFKDEAYLFHRRERKYTVFRGLVADLIHLIFVESATRDLLYNRLNAVTHPGRISREQFEDALTRLAEENIVVLEDVYRRTPALPGDTDAVTHVRHHRDRPYFYAPLAANLFINGRCNQRCSFCFLDFGLMAQQEKRKLSCEEWLAITDELIHAGVNVINIGGMEPFLDIELTISILEKAYENGCIVGVITNGSISLSSEQMERLAAMQCYVGVSLEAHVPTVHNDLVNARGAFQQCVANIEKMIQHGVPVGIQTVALRSNMAYLEQFVEWLEELGVKSLSIQNIFAGPWCSHVRFFDLAMTPAEYRTIVERAKLLERTAKIRIEYEAFPHERPNDYYTGPLQGIRFRLYSMCSAGKTAIQVSPTGDLSPCPFTVGHSEHVVGNLLANKLLVLWHDSAAFGPFRKTRREDYASVACRTCEMFDICRGGCLITARWANGGYLNGDPRCSKVWDAVETLEAQSR</sequence>
<reference evidence="6" key="1">
    <citation type="submission" date="2010-10" db="EMBL/GenBank/DDBJ databases">
        <authorList>
            <consortium name="US DOE Joint Genome Institute (JGI-PGF)"/>
            <person name="Lucas S."/>
            <person name="Copeland A."/>
            <person name="Lapidus A."/>
            <person name="Bruce D."/>
            <person name="Goodwin L."/>
            <person name="Pitluck S."/>
            <person name="Kyrpides N."/>
            <person name="Mavromatis K."/>
            <person name="Detter J.C."/>
            <person name="Han C."/>
            <person name="Land M."/>
            <person name="Hauser L."/>
            <person name="Markowitz V."/>
            <person name="Cheng J.-F."/>
            <person name="Hugenholtz P."/>
            <person name="Woyke T."/>
            <person name="Wu D."/>
            <person name="Pukall R."/>
            <person name="Wahrenburg C."/>
            <person name="Brambilla E."/>
            <person name="Klenk H.-P."/>
            <person name="Eisen J.A."/>
        </authorList>
    </citation>
    <scope>NUCLEOTIDE SEQUENCE [LARGE SCALE GENOMIC DNA]</scope>
    <source>
        <strain evidence="6">DSM 13965</strain>
    </source>
</reference>
<dbReference type="SFLD" id="SFLDG01386">
    <property type="entry name" value="main_SPASM_domain-containing"/>
    <property type="match status" value="1"/>
</dbReference>
<dbReference type="InterPro" id="IPR007197">
    <property type="entry name" value="rSAM"/>
</dbReference>
<protein>
    <submittedName>
        <fullName evidence="6">Radical SAM additional 4Fe4S-binding domain protein</fullName>
    </submittedName>
</protein>
<dbReference type="GO" id="GO:0051536">
    <property type="term" value="F:iron-sulfur cluster binding"/>
    <property type="evidence" value="ECO:0007669"/>
    <property type="project" value="UniProtKB-KW"/>
</dbReference>
<dbReference type="EMBL" id="AENY02000002">
    <property type="protein sequence ID" value="EKP95593.1"/>
    <property type="molecule type" value="Genomic_DNA"/>
</dbReference>
<evidence type="ECO:0000313" key="7">
    <source>
        <dbReference type="Proteomes" id="UP000005710"/>
    </source>
</evidence>
<dbReference type="HOGENOM" id="CLU_569768_0_0_9"/>
<accession>K6Q2X9</accession>
<dbReference type="CDD" id="cd01335">
    <property type="entry name" value="Radical_SAM"/>
    <property type="match status" value="1"/>
</dbReference>
<dbReference type="Pfam" id="PF04055">
    <property type="entry name" value="Radical_SAM"/>
    <property type="match status" value="1"/>
</dbReference>
<keyword evidence="4" id="KW-0411">Iron-sulfur</keyword>
<keyword evidence="2" id="KW-0479">Metal-binding</keyword>
<dbReference type="PROSITE" id="PS51918">
    <property type="entry name" value="RADICAL_SAM"/>
    <property type="match status" value="1"/>
</dbReference>
<comment type="caution">
    <text evidence="6">The sequence shown here is derived from an EMBL/GenBank/DDBJ whole genome shotgun (WGS) entry which is preliminary data.</text>
</comment>
<evidence type="ECO:0000313" key="6">
    <source>
        <dbReference type="EMBL" id="EKP95593.1"/>
    </source>
</evidence>
<evidence type="ECO:0000256" key="4">
    <source>
        <dbReference type="ARBA" id="ARBA00023014"/>
    </source>
</evidence>
<reference evidence="6" key="2">
    <citation type="submission" date="2012-10" db="EMBL/GenBank/DDBJ databases">
        <title>Improved high-quality draft of Thermaerobacter subterraneus C21, DSM 13965.</title>
        <authorList>
            <consortium name="DOE Joint Genome Institute"/>
            <person name="Eisen J."/>
            <person name="Huntemann M."/>
            <person name="Wei C.-L."/>
            <person name="Han J."/>
            <person name="Detter J.C."/>
            <person name="Han C."/>
            <person name="Tapia R."/>
            <person name="Chen A."/>
            <person name="Kyrpides N."/>
            <person name="Mavromatis K."/>
            <person name="Markowitz V."/>
            <person name="Szeto E."/>
            <person name="Ivanova N."/>
            <person name="Mikhailova N."/>
            <person name="Ovchinnikova G."/>
            <person name="Pagani I."/>
            <person name="Pati A."/>
            <person name="Goodwin L."/>
            <person name="Nordberg H.P."/>
            <person name="Cantor M.N."/>
            <person name="Hua S.X."/>
            <person name="Woyke T."/>
            <person name="Eisen J."/>
            <person name="Klenk H.-P."/>
        </authorList>
    </citation>
    <scope>NUCLEOTIDE SEQUENCE [LARGE SCALE GENOMIC DNA]</scope>
    <source>
        <strain evidence="6">DSM 13965</strain>
    </source>
</reference>
<name>K6Q2X9_9FIRM</name>
<organism evidence="6 7">
    <name type="scientific">Thermaerobacter subterraneus DSM 13965</name>
    <dbReference type="NCBI Taxonomy" id="867903"/>
    <lineage>
        <taxon>Bacteria</taxon>
        <taxon>Bacillati</taxon>
        <taxon>Bacillota</taxon>
        <taxon>Clostridia</taxon>
        <taxon>Eubacteriales</taxon>
        <taxon>Clostridiales Family XVII. Incertae Sedis</taxon>
        <taxon>Thermaerobacter</taxon>
    </lineage>
</organism>
<proteinExistence type="predicted"/>
<keyword evidence="1" id="KW-0949">S-adenosyl-L-methionine</keyword>
<keyword evidence="3" id="KW-0408">Iron</keyword>
<dbReference type="SFLD" id="SFLDG01067">
    <property type="entry name" value="SPASM/twitch_domain_containing"/>
    <property type="match status" value="1"/>
</dbReference>
<dbReference type="InterPro" id="IPR050377">
    <property type="entry name" value="Radical_SAM_PqqE_MftC-like"/>
</dbReference>
<dbReference type="InterPro" id="IPR023885">
    <property type="entry name" value="4Fe4S-binding_SPASM_dom"/>
</dbReference>
<dbReference type="Gene3D" id="3.20.20.70">
    <property type="entry name" value="Aldolase class I"/>
    <property type="match status" value="1"/>
</dbReference>
<evidence type="ECO:0000256" key="2">
    <source>
        <dbReference type="ARBA" id="ARBA00022723"/>
    </source>
</evidence>
<dbReference type="STRING" id="867903.ThesuDRAFT_01347"/>
<dbReference type="NCBIfam" id="TIGR04085">
    <property type="entry name" value="rSAM_more_4Fe4S"/>
    <property type="match status" value="1"/>
</dbReference>
<evidence type="ECO:0000256" key="3">
    <source>
        <dbReference type="ARBA" id="ARBA00023004"/>
    </source>
</evidence>
<gene>
    <name evidence="6" type="ORF">ThesuDRAFT_01347</name>
</gene>
<dbReference type="SFLD" id="SFLDS00029">
    <property type="entry name" value="Radical_SAM"/>
    <property type="match status" value="1"/>
</dbReference>
<dbReference type="InterPro" id="IPR013785">
    <property type="entry name" value="Aldolase_TIM"/>
</dbReference>
<dbReference type="eggNOG" id="COG0535">
    <property type="taxonomic scope" value="Bacteria"/>
</dbReference>
<feature type="domain" description="Radical SAM core" evidence="5">
    <location>
        <begin position="114"/>
        <end position="337"/>
    </location>
</feature>
<evidence type="ECO:0000256" key="1">
    <source>
        <dbReference type="ARBA" id="ARBA00022691"/>
    </source>
</evidence>
<dbReference type="RefSeq" id="WP_006903618.1">
    <property type="nucleotide sequence ID" value="NZ_JH976535.1"/>
</dbReference>
<dbReference type="SUPFAM" id="SSF102114">
    <property type="entry name" value="Radical SAM enzymes"/>
    <property type="match status" value="1"/>
</dbReference>
<dbReference type="GO" id="GO:0046872">
    <property type="term" value="F:metal ion binding"/>
    <property type="evidence" value="ECO:0007669"/>
    <property type="project" value="UniProtKB-KW"/>
</dbReference>
<dbReference type="InterPro" id="IPR058240">
    <property type="entry name" value="rSAM_sf"/>
</dbReference>
<dbReference type="AlphaFoldDB" id="K6Q2X9"/>
<keyword evidence="7" id="KW-1185">Reference proteome</keyword>
<dbReference type="Pfam" id="PF13186">
    <property type="entry name" value="SPASM"/>
    <property type="match status" value="1"/>
</dbReference>